<dbReference type="Proteomes" id="UP000078389">
    <property type="component" value="Unassembled WGS sequence"/>
</dbReference>
<sequence length="292" mass="31548">MPPMIASDQDILARLGHSGAPRLGAGSEAQVYALGEDRVARIMRPGARLVEAEARAALLREIAANARRLPFRTPAVESVHEMDGRVLAIEARLPGEPVSHLLTLCKGEDREKLLADYLDSAATISTIAVARPAFGPLLGGESLRAPRWEGFVQARSRDSLATCPPDLRAAVALAAETMLPEPERPALVHLDYFPGNVLARHNRVTAVLDFGPSAVIGDARMEAWSAVAYLDPEISPAATDADRAQAMAWLAQHNLISDYMPAKRWLAAAWSFAHDDAALMAWCRRILLTDAA</sequence>
<evidence type="ECO:0000313" key="2">
    <source>
        <dbReference type="EMBL" id="OAM73810.1"/>
    </source>
</evidence>
<gene>
    <name evidence="2" type="ORF">A3840_17630</name>
</gene>
<dbReference type="InterPro" id="IPR051678">
    <property type="entry name" value="AGP_Transferase"/>
</dbReference>
<name>A0A178HN11_9HYPH</name>
<evidence type="ECO:0000259" key="1">
    <source>
        <dbReference type="Pfam" id="PF01636"/>
    </source>
</evidence>
<dbReference type="Pfam" id="PF01636">
    <property type="entry name" value="APH"/>
    <property type="match status" value="1"/>
</dbReference>
<dbReference type="SUPFAM" id="SSF56112">
    <property type="entry name" value="Protein kinase-like (PK-like)"/>
    <property type="match status" value="1"/>
</dbReference>
<dbReference type="InterPro" id="IPR011009">
    <property type="entry name" value="Kinase-like_dom_sf"/>
</dbReference>
<dbReference type="PANTHER" id="PTHR21310">
    <property type="entry name" value="AMINOGLYCOSIDE PHOSPHOTRANSFERASE-RELATED-RELATED"/>
    <property type="match status" value="1"/>
</dbReference>
<dbReference type="Gene3D" id="3.90.1200.10">
    <property type="match status" value="1"/>
</dbReference>
<proteinExistence type="predicted"/>
<dbReference type="PANTHER" id="PTHR21310:SF15">
    <property type="entry name" value="AMINOGLYCOSIDE PHOSPHOTRANSFERASE DOMAIN-CONTAINING PROTEIN"/>
    <property type="match status" value="1"/>
</dbReference>
<dbReference type="AlphaFoldDB" id="A0A178HN11"/>
<dbReference type="InterPro" id="IPR002575">
    <property type="entry name" value="Aminoglycoside_PTrfase"/>
</dbReference>
<accession>A0A178HN11</accession>
<evidence type="ECO:0000313" key="3">
    <source>
        <dbReference type="Proteomes" id="UP000078389"/>
    </source>
</evidence>
<organism evidence="2 3">
    <name type="scientific">Devosia elaeis</name>
    <dbReference type="NCBI Taxonomy" id="1770058"/>
    <lineage>
        <taxon>Bacteria</taxon>
        <taxon>Pseudomonadati</taxon>
        <taxon>Pseudomonadota</taxon>
        <taxon>Alphaproteobacteria</taxon>
        <taxon>Hyphomicrobiales</taxon>
        <taxon>Devosiaceae</taxon>
        <taxon>Devosia</taxon>
    </lineage>
</organism>
<comment type="caution">
    <text evidence="2">The sequence shown here is derived from an EMBL/GenBank/DDBJ whole genome shotgun (WGS) entry which is preliminary data.</text>
</comment>
<keyword evidence="3" id="KW-1185">Reference proteome</keyword>
<protein>
    <recommendedName>
        <fullName evidence="1">Aminoglycoside phosphotransferase domain-containing protein</fullName>
    </recommendedName>
</protein>
<reference evidence="2 3" key="1">
    <citation type="submission" date="2016-03" db="EMBL/GenBank/DDBJ databases">
        <title>Genome sequencing of Devosia sp. S37.</title>
        <authorList>
            <person name="Mohd Nor M."/>
        </authorList>
    </citation>
    <scope>NUCLEOTIDE SEQUENCE [LARGE SCALE GENOMIC DNA]</scope>
    <source>
        <strain evidence="2 3">S37</strain>
    </source>
</reference>
<dbReference type="STRING" id="1770058.A3840_17630"/>
<feature type="domain" description="Aminoglycoside phosphotransferase" evidence="1">
    <location>
        <begin position="22"/>
        <end position="240"/>
    </location>
</feature>
<dbReference type="EMBL" id="LVVY01000130">
    <property type="protein sequence ID" value="OAM73810.1"/>
    <property type="molecule type" value="Genomic_DNA"/>
</dbReference>